<dbReference type="Proteomes" id="UP000319263">
    <property type="component" value="Chromosome"/>
</dbReference>
<name>A0A516PWY8_9ACTN</name>
<accession>A0A516PWY8</accession>
<dbReference type="EMBL" id="CP041692">
    <property type="protein sequence ID" value="QDP95695.1"/>
    <property type="molecule type" value="Genomic_DNA"/>
</dbReference>
<dbReference type="OrthoDB" id="1349101at2"/>
<proteinExistence type="predicted"/>
<reference evidence="1 2" key="1">
    <citation type="submission" date="2019-07" db="EMBL/GenBank/DDBJ databases">
        <title>Microlunatus dokdonensis sp. nov. isolated from the rhizospheric soil of the wild plant Elymus tsukushiensis.</title>
        <authorList>
            <person name="Ghim S.-Y."/>
            <person name="Hwang Y.-J."/>
            <person name="Son J.-S."/>
            <person name="Shin J.-H."/>
        </authorList>
    </citation>
    <scope>NUCLEOTIDE SEQUENCE [LARGE SCALE GENOMIC DNA]</scope>
    <source>
        <strain evidence="1 2">KUDC0627</strain>
    </source>
</reference>
<protein>
    <submittedName>
        <fullName evidence="1">Uncharacterized protein</fullName>
    </submittedName>
</protein>
<sequence length="138" mass="14628">MDQSRSDRSDEIMAALAAARKAHSAASEALNKAEAAARLAGMSVDSDPGGEVVQAPAEELRVQRIRIVEPDGTTRMIIGNSTASAVAPIRGQDEPHPGRGEFAGIIFCNDEGTEAGGLVYARWSCRRRTAPAGILDRR</sequence>
<evidence type="ECO:0000313" key="2">
    <source>
        <dbReference type="Proteomes" id="UP000319263"/>
    </source>
</evidence>
<organism evidence="1 2">
    <name type="scientific">Microlunatus elymi</name>
    <dbReference type="NCBI Taxonomy" id="2596828"/>
    <lineage>
        <taxon>Bacteria</taxon>
        <taxon>Bacillati</taxon>
        <taxon>Actinomycetota</taxon>
        <taxon>Actinomycetes</taxon>
        <taxon>Propionibacteriales</taxon>
        <taxon>Propionibacteriaceae</taxon>
        <taxon>Microlunatus</taxon>
    </lineage>
</organism>
<dbReference type="AlphaFoldDB" id="A0A516PWY8"/>
<gene>
    <name evidence="1" type="ORF">FOE78_07050</name>
</gene>
<evidence type="ECO:0000313" key="1">
    <source>
        <dbReference type="EMBL" id="QDP95695.1"/>
    </source>
</evidence>
<dbReference type="KEGG" id="mik:FOE78_07050"/>
<keyword evidence="2" id="KW-1185">Reference proteome</keyword>